<sequence>MPQTPAPPTEGESLGALVAEATNHISTLIRSEIELAKAEVKFDAKRVGTASGLFAAAAFVAHLCLILASFTLAYGLIAAGLWQWAAFGIVTLIYLIASGLLAFIGYRRLKGLSGMKRTTRTLRDLKDIANVDGKEPAIQPYGAPGRDVLPTAGQVGVHRVPLEGDVRVAGGKAGDVA</sequence>
<dbReference type="EMBL" id="BOOW01000025">
    <property type="protein sequence ID" value="GII93676.1"/>
    <property type="molecule type" value="Genomic_DNA"/>
</dbReference>
<keyword evidence="1" id="KW-1133">Transmembrane helix</keyword>
<dbReference type="InterPro" id="IPR009937">
    <property type="entry name" value="Phage_holin_3_6"/>
</dbReference>
<reference evidence="2" key="1">
    <citation type="submission" date="2021-01" db="EMBL/GenBank/DDBJ databases">
        <title>Whole genome shotgun sequence of Sinosporangium siamense NBRC 109515.</title>
        <authorList>
            <person name="Komaki H."/>
            <person name="Tamura T."/>
        </authorList>
    </citation>
    <scope>NUCLEOTIDE SEQUENCE</scope>
    <source>
        <strain evidence="2">NBRC 109515</strain>
    </source>
</reference>
<organism evidence="2 3">
    <name type="scientific">Sinosporangium siamense</name>
    <dbReference type="NCBI Taxonomy" id="1367973"/>
    <lineage>
        <taxon>Bacteria</taxon>
        <taxon>Bacillati</taxon>
        <taxon>Actinomycetota</taxon>
        <taxon>Actinomycetes</taxon>
        <taxon>Streptosporangiales</taxon>
        <taxon>Streptosporangiaceae</taxon>
        <taxon>Sinosporangium</taxon>
    </lineage>
</organism>
<keyword evidence="3" id="KW-1185">Reference proteome</keyword>
<dbReference type="RefSeq" id="WP_204027266.1">
    <property type="nucleotide sequence ID" value="NZ_BOOW01000025.1"/>
</dbReference>
<feature type="transmembrane region" description="Helical" evidence="1">
    <location>
        <begin position="84"/>
        <end position="106"/>
    </location>
</feature>
<keyword evidence="1" id="KW-0472">Membrane</keyword>
<name>A0A919V809_9ACTN</name>
<evidence type="ECO:0000313" key="2">
    <source>
        <dbReference type="EMBL" id="GII93676.1"/>
    </source>
</evidence>
<keyword evidence="1" id="KW-0812">Transmembrane</keyword>
<evidence type="ECO:0000313" key="3">
    <source>
        <dbReference type="Proteomes" id="UP000606172"/>
    </source>
</evidence>
<dbReference type="Proteomes" id="UP000606172">
    <property type="component" value="Unassembled WGS sequence"/>
</dbReference>
<protein>
    <recommendedName>
        <fullName evidence="4">Holin-X, holin superfamily III</fullName>
    </recommendedName>
</protein>
<dbReference type="AlphaFoldDB" id="A0A919V809"/>
<evidence type="ECO:0008006" key="4">
    <source>
        <dbReference type="Google" id="ProtNLM"/>
    </source>
</evidence>
<accession>A0A919V809</accession>
<feature type="transmembrane region" description="Helical" evidence="1">
    <location>
        <begin position="53"/>
        <end position="78"/>
    </location>
</feature>
<gene>
    <name evidence="2" type="ORF">Ssi02_39070</name>
</gene>
<comment type="caution">
    <text evidence="2">The sequence shown here is derived from an EMBL/GenBank/DDBJ whole genome shotgun (WGS) entry which is preliminary data.</text>
</comment>
<proteinExistence type="predicted"/>
<dbReference type="Pfam" id="PF07332">
    <property type="entry name" value="Phage_holin_3_6"/>
    <property type="match status" value="1"/>
</dbReference>
<evidence type="ECO:0000256" key="1">
    <source>
        <dbReference type="SAM" id="Phobius"/>
    </source>
</evidence>